<reference evidence="3 4" key="1">
    <citation type="submission" date="2016-10" db="EMBL/GenBank/DDBJ databases">
        <authorList>
            <person name="de Groot N.N."/>
        </authorList>
    </citation>
    <scope>NUCLEOTIDE SEQUENCE [LARGE SCALE GENOMIC DNA]</scope>
    <source>
        <strain evidence="3 4">LMG 27941</strain>
    </source>
</reference>
<name>A0A1H9BVU6_9PSED</name>
<dbReference type="GeneID" id="93675813"/>
<dbReference type="PRINTS" id="PR00081">
    <property type="entry name" value="GDHRDH"/>
</dbReference>
<dbReference type="AlphaFoldDB" id="A0A1H9BVU6"/>
<dbReference type="GO" id="GO:0016491">
    <property type="term" value="F:oxidoreductase activity"/>
    <property type="evidence" value="ECO:0007669"/>
    <property type="project" value="UniProtKB-KW"/>
</dbReference>
<dbReference type="InterPro" id="IPR036291">
    <property type="entry name" value="NAD(P)-bd_dom_sf"/>
</dbReference>
<dbReference type="GO" id="GO:0016020">
    <property type="term" value="C:membrane"/>
    <property type="evidence" value="ECO:0007669"/>
    <property type="project" value="TreeGrafter"/>
</dbReference>
<dbReference type="Proteomes" id="UP000199221">
    <property type="component" value="Unassembled WGS sequence"/>
</dbReference>
<protein>
    <submittedName>
        <fullName evidence="3">Short-chain dehydrogenase</fullName>
    </submittedName>
</protein>
<evidence type="ECO:0000313" key="3">
    <source>
        <dbReference type="EMBL" id="SEP92683.1"/>
    </source>
</evidence>
<comment type="similarity">
    <text evidence="1">Belongs to the short-chain dehydrogenases/reductases (SDR) family.</text>
</comment>
<proteinExistence type="inferred from homology"/>
<evidence type="ECO:0000256" key="2">
    <source>
        <dbReference type="ARBA" id="ARBA00023002"/>
    </source>
</evidence>
<dbReference type="InterPro" id="IPR002347">
    <property type="entry name" value="SDR_fam"/>
</dbReference>
<dbReference type="Gene3D" id="3.40.50.720">
    <property type="entry name" value="NAD(P)-binding Rossmann-like Domain"/>
    <property type="match status" value="1"/>
</dbReference>
<dbReference type="EMBL" id="FOEQ01000001">
    <property type="protein sequence ID" value="SEP92683.1"/>
    <property type="molecule type" value="Genomic_DNA"/>
</dbReference>
<sequence>MTRRFWITGAGHGLGLALVEELLAQGHTVTASGKDSQELHTLGQGYGTRLLRLSGPLQDASHQLRAQSDALDALIINAGTCDYLPDSLADKDLFEQIASSNLQATHQCLAAALPLLAKGKKPQVMAILSRYSALQLFEPNQPLTGGNSLPTWLNEQRATLQTLGIDLTVVAPQLLKSPVTSAQAVPEPWSAQSAAQELLSRLEQRQPQLVLEVLKPSELWPLPENS</sequence>
<keyword evidence="2" id="KW-0560">Oxidoreductase</keyword>
<accession>A0A1H9BVU6</accession>
<gene>
    <name evidence="3" type="ORF">SAMN05216230_101811</name>
</gene>
<dbReference type="PANTHER" id="PTHR44196:SF1">
    <property type="entry name" value="DEHYDROGENASE_REDUCTASE SDR FAMILY MEMBER 7B"/>
    <property type="match status" value="1"/>
</dbReference>
<evidence type="ECO:0000256" key="1">
    <source>
        <dbReference type="ARBA" id="ARBA00006484"/>
    </source>
</evidence>
<dbReference type="PANTHER" id="PTHR44196">
    <property type="entry name" value="DEHYDROGENASE/REDUCTASE SDR FAMILY MEMBER 7B"/>
    <property type="match status" value="1"/>
</dbReference>
<evidence type="ECO:0000313" key="4">
    <source>
        <dbReference type="Proteomes" id="UP000199221"/>
    </source>
</evidence>
<dbReference type="RefSeq" id="WP_094010296.1">
    <property type="nucleotide sequence ID" value="NZ_CP128543.1"/>
</dbReference>
<dbReference type="SUPFAM" id="SSF51735">
    <property type="entry name" value="NAD(P)-binding Rossmann-fold domains"/>
    <property type="match status" value="1"/>
</dbReference>
<dbReference type="Pfam" id="PF00106">
    <property type="entry name" value="adh_short"/>
    <property type="match status" value="1"/>
</dbReference>
<organism evidence="3 4">
    <name type="scientific">Pseudomonas soli</name>
    <dbReference type="NCBI Taxonomy" id="1306993"/>
    <lineage>
        <taxon>Bacteria</taxon>
        <taxon>Pseudomonadati</taxon>
        <taxon>Pseudomonadota</taxon>
        <taxon>Gammaproteobacteria</taxon>
        <taxon>Pseudomonadales</taxon>
        <taxon>Pseudomonadaceae</taxon>
        <taxon>Pseudomonas</taxon>
    </lineage>
</organism>